<evidence type="ECO:0000313" key="3">
    <source>
        <dbReference type="Proteomes" id="UP000284706"/>
    </source>
</evidence>
<evidence type="ECO:0000259" key="1">
    <source>
        <dbReference type="Pfam" id="PF09511"/>
    </source>
</evidence>
<feature type="domain" description="T4 RNA ligase 1-like N-terminal" evidence="1">
    <location>
        <begin position="69"/>
        <end position="280"/>
    </location>
</feature>
<dbReference type="EMBL" id="NHYE01004939">
    <property type="protein sequence ID" value="PPQ80625.1"/>
    <property type="molecule type" value="Genomic_DNA"/>
</dbReference>
<reference evidence="2 3" key="1">
    <citation type="journal article" date="2018" name="Evol. Lett.">
        <title>Horizontal gene cluster transfer increased hallucinogenic mushroom diversity.</title>
        <authorList>
            <person name="Reynolds H.T."/>
            <person name="Vijayakumar V."/>
            <person name="Gluck-Thaler E."/>
            <person name="Korotkin H.B."/>
            <person name="Matheny P.B."/>
            <person name="Slot J.C."/>
        </authorList>
    </citation>
    <scope>NUCLEOTIDE SEQUENCE [LARGE SCALE GENOMIC DNA]</scope>
    <source>
        <strain evidence="2 3">SRW20</strain>
    </source>
</reference>
<dbReference type="Proteomes" id="UP000284706">
    <property type="component" value="Unassembled WGS sequence"/>
</dbReference>
<dbReference type="AlphaFoldDB" id="A0A409WQ26"/>
<gene>
    <name evidence="2" type="ORF">CVT26_007430</name>
</gene>
<evidence type="ECO:0000313" key="2">
    <source>
        <dbReference type="EMBL" id="PPQ80625.1"/>
    </source>
</evidence>
<protein>
    <recommendedName>
        <fullName evidence="1">T4 RNA ligase 1-like N-terminal domain-containing protein</fullName>
    </recommendedName>
</protein>
<dbReference type="OrthoDB" id="3217513at2759"/>
<name>A0A409WQ26_9AGAR</name>
<comment type="caution">
    <text evidence="2">The sequence shown here is derived from an EMBL/GenBank/DDBJ whole genome shotgun (WGS) entry which is preliminary data.</text>
</comment>
<accession>A0A409WQ26</accession>
<dbReference type="InParanoid" id="A0A409WQ26"/>
<dbReference type="Pfam" id="PF09511">
    <property type="entry name" value="RNA_lig_T4_1"/>
    <property type="match status" value="1"/>
</dbReference>
<keyword evidence="3" id="KW-1185">Reference proteome</keyword>
<dbReference type="InterPro" id="IPR019039">
    <property type="entry name" value="T4-Rnl1-like_N"/>
</dbReference>
<proteinExistence type="predicted"/>
<sequence>MSEQNPLKSLYISPTLLHSSAQSKPRPPTNKSFSLIISKPHPSYPLSIHNYNPKAAFSRATWDALSLAARSLVTHSSTGAVISRSMSKFFNFHEKWAYKPTGTEYAWRIEEKLDGSLISLFYYSYSEPNRKARGEWMFVSRSAFEVNSPHASSARRILERRYPGVLDGLDRELTYVFELVDPKLPIKVKYAQEDLYILSVVGKDGKEPPYDFDWTRLPFPRPRTHGHGRDLMDISNSKSTGVPDLKELSKLNLRNEEGFVVLFWATKDDRYPQRVKVKFESYLDDTHFRPQVDGLHSAMSKISALASLGPSSSNLPKLPHHLSTPTPPSPALILELYTHHRSKIAHFKPTTISTTMERHKQSFLQSLAPLADDYGGAAWLELVERTWDRIHALVSLQEADLVQKMSELQREGYKPGAAHVKSHLAKGGFERRVRKSDVDPGFREALRAWFGGEPGGKQVAAFLSGLEIPRDLRSQDVLKAL</sequence>
<organism evidence="2 3">
    <name type="scientific">Gymnopilus dilepis</name>
    <dbReference type="NCBI Taxonomy" id="231916"/>
    <lineage>
        <taxon>Eukaryota</taxon>
        <taxon>Fungi</taxon>
        <taxon>Dikarya</taxon>
        <taxon>Basidiomycota</taxon>
        <taxon>Agaricomycotina</taxon>
        <taxon>Agaricomycetes</taxon>
        <taxon>Agaricomycetidae</taxon>
        <taxon>Agaricales</taxon>
        <taxon>Agaricineae</taxon>
        <taxon>Hymenogastraceae</taxon>
        <taxon>Gymnopilus</taxon>
    </lineage>
</organism>